<dbReference type="InterPro" id="IPR050366">
    <property type="entry name" value="BP-dependent_transpt_permease"/>
</dbReference>
<protein>
    <submittedName>
        <fullName evidence="11">Peptide ABC transporter permease</fullName>
    </submittedName>
</protein>
<keyword evidence="12" id="KW-1185">Reference proteome</keyword>
<evidence type="ECO:0000256" key="5">
    <source>
        <dbReference type="ARBA" id="ARBA00022692"/>
    </source>
</evidence>
<organism evidence="11 12">
    <name type="scientific">Falsochrobactrum shanghaiense</name>
    <dbReference type="NCBI Taxonomy" id="2201899"/>
    <lineage>
        <taxon>Bacteria</taxon>
        <taxon>Pseudomonadati</taxon>
        <taxon>Pseudomonadota</taxon>
        <taxon>Alphaproteobacteria</taxon>
        <taxon>Hyphomicrobiales</taxon>
        <taxon>Brucellaceae</taxon>
        <taxon>Falsochrobactrum</taxon>
    </lineage>
</organism>
<reference evidence="11 12" key="1">
    <citation type="submission" date="2018-05" db="EMBL/GenBank/DDBJ databases">
        <title>Comparative genomic sequence analysis between strain HN4 and CCM 8460T (Falsochrobactrum ovis) will provide more evidence to prove that HN4 is a new species of Falsochrobactrum.</title>
        <authorList>
            <person name="Lyu W."/>
            <person name="Sun L."/>
            <person name="Yao L."/>
        </authorList>
    </citation>
    <scope>NUCLEOTIDE SEQUENCE [LARGE SCALE GENOMIC DNA]</scope>
    <source>
        <strain evidence="11 12">HN4</strain>
    </source>
</reference>
<feature type="transmembrane region" description="Helical" evidence="9">
    <location>
        <begin position="131"/>
        <end position="160"/>
    </location>
</feature>
<keyword evidence="7 9" id="KW-0472">Membrane</keyword>
<comment type="similarity">
    <text evidence="2 9">Belongs to the binding-protein-dependent transport system permease family.</text>
</comment>
<feature type="transmembrane region" description="Helical" evidence="9">
    <location>
        <begin position="83"/>
        <end position="110"/>
    </location>
</feature>
<accession>A0A316J9Y2</accession>
<dbReference type="Pfam" id="PF12911">
    <property type="entry name" value="OppC_N"/>
    <property type="match status" value="1"/>
</dbReference>
<dbReference type="AlphaFoldDB" id="A0A316J9Y2"/>
<name>A0A316J9Y2_9HYPH</name>
<dbReference type="InterPro" id="IPR000515">
    <property type="entry name" value="MetI-like"/>
</dbReference>
<feature type="domain" description="ABC transmembrane type-1" evidence="10">
    <location>
        <begin position="85"/>
        <end position="274"/>
    </location>
</feature>
<evidence type="ECO:0000256" key="6">
    <source>
        <dbReference type="ARBA" id="ARBA00022989"/>
    </source>
</evidence>
<dbReference type="GO" id="GO:0055085">
    <property type="term" value="P:transmembrane transport"/>
    <property type="evidence" value="ECO:0007669"/>
    <property type="project" value="InterPro"/>
</dbReference>
<dbReference type="SUPFAM" id="SSF161098">
    <property type="entry name" value="MetI-like"/>
    <property type="match status" value="1"/>
</dbReference>
<proteinExistence type="inferred from homology"/>
<evidence type="ECO:0000256" key="7">
    <source>
        <dbReference type="ARBA" id="ARBA00023136"/>
    </source>
</evidence>
<evidence type="ECO:0000256" key="2">
    <source>
        <dbReference type="ARBA" id="ARBA00009306"/>
    </source>
</evidence>
<comment type="subcellular location">
    <subcellularLocation>
        <location evidence="1 9">Cell membrane</location>
        <topology evidence="1 9">Multi-pass membrane protein</topology>
    </subcellularLocation>
</comment>
<evidence type="ECO:0000259" key="10">
    <source>
        <dbReference type="PROSITE" id="PS50928"/>
    </source>
</evidence>
<dbReference type="InterPro" id="IPR035906">
    <property type="entry name" value="MetI-like_sf"/>
</dbReference>
<dbReference type="Pfam" id="PF00528">
    <property type="entry name" value="BPD_transp_1"/>
    <property type="match status" value="1"/>
</dbReference>
<dbReference type="PANTHER" id="PTHR43386">
    <property type="entry name" value="OLIGOPEPTIDE TRANSPORT SYSTEM PERMEASE PROTEIN APPC"/>
    <property type="match status" value="1"/>
</dbReference>
<keyword evidence="3 9" id="KW-0813">Transport</keyword>
<dbReference type="RefSeq" id="WP_109707148.1">
    <property type="nucleotide sequence ID" value="NZ_QGDB01000004.1"/>
</dbReference>
<dbReference type="EMBL" id="QGDB01000004">
    <property type="protein sequence ID" value="PWL17589.1"/>
    <property type="molecule type" value="Genomic_DNA"/>
</dbReference>
<comment type="function">
    <text evidence="8">Probably part of an ABC transporter complex that could be involved in peptide import. Probably responsible for the translocation of the substrate across the membrane.</text>
</comment>
<feature type="transmembrane region" description="Helical" evidence="9">
    <location>
        <begin position="248"/>
        <end position="273"/>
    </location>
</feature>
<comment type="caution">
    <text evidence="11">The sequence shown here is derived from an EMBL/GenBank/DDBJ whole genome shotgun (WGS) entry which is preliminary data.</text>
</comment>
<sequence length="285" mass="31117">MTRSTARRWRISLVSNTPLVTLAAIWLALMLIAALFAPLLAPYGFAEQQPLQRLSPPSLLGYDTNFWLGSDHLGRDVLSRTIFAIRFSITLAVLGTLIGAMLGITLGMIAARRRGWLGETIMTMVDIQASLPFLIFAIIAVGLLGKSFWLIVIIIGFAGWERYARLTRGLVLDAEANGYAGALRILGAKTPRIYVLHILPNILGTLLVQMTLSFPESILLETGLSFLGLGVQPPLTSLGLMVSESRNYIVTAWWMAAAPSLAIVLTTLSFAIVGDWIRDKISHSL</sequence>
<gene>
    <name evidence="11" type="ORF">DKP76_12615</name>
</gene>
<dbReference type="Proteomes" id="UP000245865">
    <property type="component" value="Unassembled WGS sequence"/>
</dbReference>
<evidence type="ECO:0000256" key="3">
    <source>
        <dbReference type="ARBA" id="ARBA00022448"/>
    </source>
</evidence>
<dbReference type="Gene3D" id="1.10.3720.10">
    <property type="entry name" value="MetI-like"/>
    <property type="match status" value="1"/>
</dbReference>
<dbReference type="PANTHER" id="PTHR43386:SF25">
    <property type="entry name" value="PEPTIDE ABC TRANSPORTER PERMEASE PROTEIN"/>
    <property type="match status" value="1"/>
</dbReference>
<evidence type="ECO:0000256" key="1">
    <source>
        <dbReference type="ARBA" id="ARBA00004651"/>
    </source>
</evidence>
<evidence type="ECO:0000313" key="11">
    <source>
        <dbReference type="EMBL" id="PWL17589.1"/>
    </source>
</evidence>
<keyword evidence="6 9" id="KW-1133">Transmembrane helix</keyword>
<evidence type="ECO:0000256" key="9">
    <source>
        <dbReference type="RuleBase" id="RU363032"/>
    </source>
</evidence>
<keyword evidence="4" id="KW-1003">Cell membrane</keyword>
<dbReference type="GO" id="GO:0005886">
    <property type="term" value="C:plasma membrane"/>
    <property type="evidence" value="ECO:0007669"/>
    <property type="project" value="UniProtKB-SubCell"/>
</dbReference>
<dbReference type="PROSITE" id="PS50928">
    <property type="entry name" value="ABC_TM1"/>
    <property type="match status" value="1"/>
</dbReference>
<dbReference type="OrthoDB" id="8410865at2"/>
<evidence type="ECO:0000256" key="4">
    <source>
        <dbReference type="ARBA" id="ARBA00022475"/>
    </source>
</evidence>
<keyword evidence="5 9" id="KW-0812">Transmembrane</keyword>
<evidence type="ECO:0000313" key="12">
    <source>
        <dbReference type="Proteomes" id="UP000245865"/>
    </source>
</evidence>
<dbReference type="CDD" id="cd06261">
    <property type="entry name" value="TM_PBP2"/>
    <property type="match status" value="1"/>
</dbReference>
<dbReference type="InterPro" id="IPR025966">
    <property type="entry name" value="OppC_N"/>
</dbReference>
<evidence type="ECO:0000256" key="8">
    <source>
        <dbReference type="ARBA" id="ARBA00025454"/>
    </source>
</evidence>